<evidence type="ECO:0000259" key="2">
    <source>
        <dbReference type="Pfam" id="PF01370"/>
    </source>
</evidence>
<proteinExistence type="inferred from homology"/>
<dbReference type="Gene3D" id="3.40.50.720">
    <property type="entry name" value="NAD(P)-binding Rossmann-like Domain"/>
    <property type="match status" value="1"/>
</dbReference>
<dbReference type="SUPFAM" id="SSF51735">
    <property type="entry name" value="NAD(P)-binding Rossmann-fold domains"/>
    <property type="match status" value="1"/>
</dbReference>
<feature type="domain" description="NAD-dependent epimerase/dehydratase" evidence="2">
    <location>
        <begin position="3"/>
        <end position="229"/>
    </location>
</feature>
<dbReference type="EMBL" id="LAZR01025481">
    <property type="protein sequence ID" value="KKL71791.1"/>
    <property type="molecule type" value="Genomic_DNA"/>
</dbReference>
<accession>A0A0F9F022</accession>
<dbReference type="PANTHER" id="PTHR43000">
    <property type="entry name" value="DTDP-D-GLUCOSE 4,6-DEHYDRATASE-RELATED"/>
    <property type="match status" value="1"/>
</dbReference>
<evidence type="ECO:0000313" key="3">
    <source>
        <dbReference type="EMBL" id="KKL71791.1"/>
    </source>
</evidence>
<sequence>MKIVVTGSSGFIGKRMVAALVEKDHDVIAIDRNENNSFGSVKNVSAVYLDIANPKFMLNVFNRHKPEAVIHLAAQASVPFSLKNAYADCMDNVLGTVNVIGAAQAVRCKRIVFASTCALYDPDAELPWTEKSSVRPMSPYGVGKRACELYLQASGLSWVALRYGNVYGPGQTAKAEATVIAGALNHMINGEPFVVNGDGEQMRDWIYVEDVVAANLAALGSDKIGIFNVSTGVGTTLNHALAIMARAIGFTKKLDCGPPVPEQRDIVMSSDKFRERFDWAPVTPIEMGLERTAQAWTRNTAKSVWLL</sequence>
<gene>
    <name evidence="3" type="ORF">LCGC14_2091390</name>
</gene>
<dbReference type="Pfam" id="PF01370">
    <property type="entry name" value="Epimerase"/>
    <property type="match status" value="1"/>
</dbReference>
<evidence type="ECO:0000256" key="1">
    <source>
        <dbReference type="ARBA" id="ARBA00007637"/>
    </source>
</evidence>
<name>A0A0F9F022_9ZZZZ</name>
<dbReference type="AlphaFoldDB" id="A0A0F9F022"/>
<comment type="caution">
    <text evidence="3">The sequence shown here is derived from an EMBL/GenBank/DDBJ whole genome shotgun (WGS) entry which is preliminary data.</text>
</comment>
<dbReference type="InterPro" id="IPR036291">
    <property type="entry name" value="NAD(P)-bd_dom_sf"/>
</dbReference>
<protein>
    <recommendedName>
        <fullName evidence="2">NAD-dependent epimerase/dehydratase domain-containing protein</fullName>
    </recommendedName>
</protein>
<organism evidence="3">
    <name type="scientific">marine sediment metagenome</name>
    <dbReference type="NCBI Taxonomy" id="412755"/>
    <lineage>
        <taxon>unclassified sequences</taxon>
        <taxon>metagenomes</taxon>
        <taxon>ecological metagenomes</taxon>
    </lineage>
</organism>
<dbReference type="InterPro" id="IPR001509">
    <property type="entry name" value="Epimerase_deHydtase"/>
</dbReference>
<reference evidence="3" key="1">
    <citation type="journal article" date="2015" name="Nature">
        <title>Complex archaea that bridge the gap between prokaryotes and eukaryotes.</title>
        <authorList>
            <person name="Spang A."/>
            <person name="Saw J.H."/>
            <person name="Jorgensen S.L."/>
            <person name="Zaremba-Niedzwiedzka K."/>
            <person name="Martijn J."/>
            <person name="Lind A.E."/>
            <person name="van Eijk R."/>
            <person name="Schleper C."/>
            <person name="Guy L."/>
            <person name="Ettema T.J."/>
        </authorList>
    </citation>
    <scope>NUCLEOTIDE SEQUENCE</scope>
</reference>
<comment type="similarity">
    <text evidence="1">Belongs to the NAD(P)-dependent epimerase/dehydratase family.</text>
</comment>